<dbReference type="STRING" id="512565.AMIS_31860"/>
<evidence type="ECO:0000313" key="1">
    <source>
        <dbReference type="EMBL" id="BAL88406.1"/>
    </source>
</evidence>
<accession>I0H5W9</accession>
<proteinExistence type="predicted"/>
<dbReference type="PATRIC" id="fig|512565.3.peg.3180"/>
<evidence type="ECO:0008006" key="3">
    <source>
        <dbReference type="Google" id="ProtNLM"/>
    </source>
</evidence>
<reference evidence="1 2" key="1">
    <citation type="submission" date="2012-02" db="EMBL/GenBank/DDBJ databases">
        <title>Complete genome sequence of Actinoplanes missouriensis 431 (= NBRC 102363).</title>
        <authorList>
            <person name="Ohnishi Y."/>
            <person name="Ishikawa J."/>
            <person name="Sekine M."/>
            <person name="Hosoyama A."/>
            <person name="Harada T."/>
            <person name="Narita H."/>
            <person name="Hata T."/>
            <person name="Konno Y."/>
            <person name="Tutikane K."/>
            <person name="Fujita N."/>
            <person name="Horinouchi S."/>
            <person name="Hayakawa M."/>
        </authorList>
    </citation>
    <scope>NUCLEOTIDE SEQUENCE [LARGE SCALE GENOMIC DNA]</scope>
    <source>
        <strain evidence="2">ATCC 14538 / DSM 43046 / CBS 188.64 / JCM 3121 / NBRC 102363 / NCIMB 12654 / NRRL B-3342 / UNCC 431</strain>
    </source>
</reference>
<dbReference type="EMBL" id="AP012319">
    <property type="protein sequence ID" value="BAL88406.1"/>
    <property type="molecule type" value="Genomic_DNA"/>
</dbReference>
<dbReference type="Proteomes" id="UP000007882">
    <property type="component" value="Chromosome"/>
</dbReference>
<keyword evidence="2" id="KW-1185">Reference proteome</keyword>
<gene>
    <name evidence="1" type="ordered locus">AMIS_31860</name>
</gene>
<dbReference type="eggNOG" id="ENOG502ZYGE">
    <property type="taxonomic scope" value="Bacteria"/>
</dbReference>
<protein>
    <recommendedName>
        <fullName evidence="3">Glycosyltransferase</fullName>
    </recommendedName>
</protein>
<sequence length="381" mass="41823">MSRAGQRAHHNQLLRRVAWEPGLRPNGGPIEAIVVPAARRAHRLRTVAELAADCGAVLVVLASHDCDLDKAAAEVARIPGCRALLAAIPDDGAGRLTPATSAERFRALSAGRSSNLSLKRNLGLLLARHLGWQKIMFVDDDIIRLTPHLVARVAHHLDGNRYAGLRTVSFPDNSVVCHAIRAIGRPQGIFVSGAALGVNVGADLLDVFPDAYNEDWFALAGEARRNGVADVGEVRQLEFDPFDDPQRAAFEEFGDLVAEGLYGLFNDGFDASRATADYWEGFIEERAELIMDIRRQHGAREHVQAVKSLNEALYQLDRIRPADCVAFLRAWAEDQTAFAARAQDARENRCDYPEAFTELGITRWREASFGHAPLSLAGARR</sequence>
<organism evidence="1 2">
    <name type="scientific">Actinoplanes missouriensis (strain ATCC 14538 / DSM 43046 / CBS 188.64 / JCM 3121 / NBRC 102363 / NCIMB 12654 / NRRL B-3342 / UNCC 431)</name>
    <dbReference type="NCBI Taxonomy" id="512565"/>
    <lineage>
        <taxon>Bacteria</taxon>
        <taxon>Bacillati</taxon>
        <taxon>Actinomycetota</taxon>
        <taxon>Actinomycetes</taxon>
        <taxon>Micromonosporales</taxon>
        <taxon>Micromonosporaceae</taxon>
        <taxon>Actinoplanes</taxon>
    </lineage>
</organism>
<evidence type="ECO:0000313" key="2">
    <source>
        <dbReference type="Proteomes" id="UP000007882"/>
    </source>
</evidence>
<dbReference type="OrthoDB" id="3211607at2"/>
<dbReference type="KEGG" id="ams:AMIS_31860"/>
<dbReference type="AlphaFoldDB" id="I0H5W9"/>
<dbReference type="HOGENOM" id="CLU_665298_0_0_11"/>
<dbReference type="RefSeq" id="WP_014443301.1">
    <property type="nucleotide sequence ID" value="NC_017093.1"/>
</dbReference>
<name>I0H5W9_ACTM4</name>